<keyword evidence="5 15" id="KW-0963">Cytoplasm</keyword>
<evidence type="ECO:0000256" key="12">
    <source>
        <dbReference type="ARBA" id="ARBA00037693"/>
    </source>
</evidence>
<evidence type="ECO:0000256" key="6">
    <source>
        <dbReference type="ARBA" id="ARBA00022491"/>
    </source>
</evidence>
<dbReference type="SUPFAM" id="SSF46785">
    <property type="entry name" value="Winged helix' DNA-binding domain"/>
    <property type="match status" value="1"/>
</dbReference>
<reference evidence="16 17" key="1">
    <citation type="submission" date="2015-05" db="EMBL/GenBank/DDBJ databases">
        <title>Genome sequences of Pluralibacter gergoviae.</title>
        <authorList>
            <person name="Greninger A.L."/>
            <person name="Miller S."/>
        </authorList>
    </citation>
    <scope>NUCLEOTIDE SEQUENCE [LARGE SCALE GENOMIC DNA]</scope>
    <source>
        <strain evidence="16 17">JS81F13</strain>
    </source>
</reference>
<dbReference type="RefSeq" id="WP_048281012.1">
    <property type="nucleotide sequence ID" value="NZ_LDZF01000042.1"/>
</dbReference>
<keyword evidence="14 15" id="KW-0408">Iron</keyword>
<evidence type="ECO:0000313" key="17">
    <source>
        <dbReference type="Proteomes" id="UP000036196"/>
    </source>
</evidence>
<dbReference type="PATRIC" id="fig|61647.15.peg.4035"/>
<comment type="subcellular location">
    <subcellularLocation>
        <location evidence="1 15">Cytoplasm</location>
    </subcellularLocation>
</comment>
<dbReference type="Pfam" id="PF01475">
    <property type="entry name" value="FUR"/>
    <property type="match status" value="1"/>
</dbReference>
<feature type="binding site" evidence="14">
    <location>
        <position position="107"/>
    </location>
    <ligand>
        <name>Fe cation</name>
        <dbReference type="ChEBI" id="CHEBI:24875"/>
    </ligand>
</feature>
<dbReference type="CDD" id="cd07153">
    <property type="entry name" value="Fur_like"/>
    <property type="match status" value="1"/>
</dbReference>
<evidence type="ECO:0000256" key="8">
    <source>
        <dbReference type="ARBA" id="ARBA00022833"/>
    </source>
</evidence>
<comment type="caution">
    <text evidence="16">The sequence shown here is derived from an EMBL/GenBank/DDBJ whole genome shotgun (WGS) entry which is preliminary data.</text>
</comment>
<dbReference type="Gene3D" id="1.10.10.10">
    <property type="entry name" value="Winged helix-like DNA-binding domain superfamily/Winged helix DNA-binding domain"/>
    <property type="match status" value="1"/>
</dbReference>
<evidence type="ECO:0000256" key="9">
    <source>
        <dbReference type="ARBA" id="ARBA00023015"/>
    </source>
</evidence>
<evidence type="ECO:0000256" key="14">
    <source>
        <dbReference type="PIRSR" id="PIRSR602481-2"/>
    </source>
</evidence>
<dbReference type="GO" id="GO:0045892">
    <property type="term" value="P:negative regulation of DNA-templated transcription"/>
    <property type="evidence" value="ECO:0007669"/>
    <property type="project" value="TreeGrafter"/>
</dbReference>
<organism evidence="16 17">
    <name type="scientific">Pluralibacter gergoviae</name>
    <name type="common">Enterobacter gergoviae</name>
    <dbReference type="NCBI Taxonomy" id="61647"/>
    <lineage>
        <taxon>Bacteria</taxon>
        <taxon>Pseudomonadati</taxon>
        <taxon>Pseudomonadota</taxon>
        <taxon>Gammaproteobacteria</taxon>
        <taxon>Enterobacterales</taxon>
        <taxon>Enterobacteriaceae</taxon>
        <taxon>Pluralibacter</taxon>
    </lineage>
</organism>
<comment type="subunit">
    <text evidence="3 15">Homodimer.</text>
</comment>
<keyword evidence="17" id="KW-1185">Reference proteome</keyword>
<feature type="binding site" evidence="13">
    <location>
        <position position="92"/>
    </location>
    <ligand>
        <name>Zn(2+)</name>
        <dbReference type="ChEBI" id="CHEBI:29105"/>
    </ligand>
</feature>
<dbReference type="GO" id="GO:0003700">
    <property type="term" value="F:DNA-binding transcription factor activity"/>
    <property type="evidence" value="ECO:0007669"/>
    <property type="project" value="UniProtKB-UniRule"/>
</dbReference>
<keyword evidence="11 15" id="KW-0804">Transcription</keyword>
<dbReference type="GO" id="GO:0005829">
    <property type="term" value="C:cytosol"/>
    <property type="evidence" value="ECO:0007669"/>
    <property type="project" value="TreeGrafter"/>
</dbReference>
<dbReference type="Gene3D" id="3.30.1490.190">
    <property type="match status" value="1"/>
</dbReference>
<keyword evidence="6 15" id="KW-0678">Repressor</keyword>
<evidence type="ECO:0000256" key="7">
    <source>
        <dbReference type="ARBA" id="ARBA00022723"/>
    </source>
</evidence>
<comment type="similarity">
    <text evidence="2 15">Belongs to the Fur family.</text>
</comment>
<dbReference type="InterPro" id="IPR043135">
    <property type="entry name" value="Fur_C"/>
</dbReference>
<keyword evidence="8 13" id="KW-0862">Zinc</keyword>
<keyword evidence="9 15" id="KW-0805">Transcription regulation</keyword>
<feature type="binding site" evidence="13">
    <location>
        <position position="132"/>
    </location>
    <ligand>
        <name>Zn(2+)</name>
        <dbReference type="ChEBI" id="CHEBI:29105"/>
    </ligand>
</feature>
<dbReference type="AlphaFoldDB" id="A0A0J5KTM4"/>
<evidence type="ECO:0000256" key="2">
    <source>
        <dbReference type="ARBA" id="ARBA00007957"/>
    </source>
</evidence>
<name>A0A0J5KTM4_PLUGE</name>
<protein>
    <recommendedName>
        <fullName evidence="4 15">Ferric uptake regulation protein</fullName>
    </recommendedName>
</protein>
<evidence type="ECO:0000256" key="1">
    <source>
        <dbReference type="ARBA" id="ARBA00004496"/>
    </source>
</evidence>
<dbReference type="EMBL" id="LDZF01000042">
    <property type="protein sequence ID" value="KMK09394.1"/>
    <property type="molecule type" value="Genomic_DNA"/>
</dbReference>
<feature type="binding site" evidence="13">
    <location>
        <position position="95"/>
    </location>
    <ligand>
        <name>Zn(2+)</name>
        <dbReference type="ChEBI" id="CHEBI:29105"/>
    </ligand>
</feature>
<comment type="cofactor">
    <cofactor evidence="14">
        <name>Mn(2+)</name>
        <dbReference type="ChEBI" id="CHEBI:29035"/>
    </cofactor>
    <cofactor evidence="14">
        <name>Fe(2+)</name>
        <dbReference type="ChEBI" id="CHEBI:29033"/>
    </cofactor>
    <text evidence="14">Binds 1 Mn(2+) or Fe(2+) ion per subunit.</text>
</comment>
<keyword evidence="7 13" id="KW-0479">Metal-binding</keyword>
<evidence type="ECO:0000256" key="10">
    <source>
        <dbReference type="ARBA" id="ARBA00023125"/>
    </source>
</evidence>
<dbReference type="PANTHER" id="PTHR33202:SF2">
    <property type="entry name" value="FERRIC UPTAKE REGULATION PROTEIN"/>
    <property type="match status" value="1"/>
</dbReference>
<dbReference type="GO" id="GO:0008270">
    <property type="term" value="F:zinc ion binding"/>
    <property type="evidence" value="ECO:0007669"/>
    <property type="project" value="TreeGrafter"/>
</dbReference>
<feature type="binding site" evidence="14">
    <location>
        <position position="88"/>
    </location>
    <ligand>
        <name>Fe cation</name>
        <dbReference type="ChEBI" id="CHEBI:24875"/>
    </ligand>
</feature>
<dbReference type="PANTHER" id="PTHR33202">
    <property type="entry name" value="ZINC UPTAKE REGULATION PROTEIN"/>
    <property type="match status" value="1"/>
</dbReference>
<dbReference type="InterPro" id="IPR002481">
    <property type="entry name" value="FUR"/>
</dbReference>
<keyword evidence="10 15" id="KW-0238">DNA-binding</keyword>
<evidence type="ECO:0000256" key="5">
    <source>
        <dbReference type="ARBA" id="ARBA00022490"/>
    </source>
</evidence>
<dbReference type="GO" id="GO:0000976">
    <property type="term" value="F:transcription cis-regulatory region binding"/>
    <property type="evidence" value="ECO:0007669"/>
    <property type="project" value="TreeGrafter"/>
</dbReference>
<evidence type="ECO:0000256" key="4">
    <source>
        <dbReference type="ARBA" id="ARBA00020910"/>
    </source>
</evidence>
<dbReference type="InterPro" id="IPR036388">
    <property type="entry name" value="WH-like_DNA-bd_sf"/>
</dbReference>
<dbReference type="Proteomes" id="UP000036196">
    <property type="component" value="Unassembled WGS sequence"/>
</dbReference>
<evidence type="ECO:0000256" key="11">
    <source>
        <dbReference type="ARBA" id="ARBA00023163"/>
    </source>
</evidence>
<comment type="function">
    <text evidence="12">Acts as a global negative controlling element, employing Fe(2+) as a cofactor to bind the operator of the repressed genes. Regulates the expression of several outer-membrane proteins including the iron transport operon.</text>
</comment>
<evidence type="ECO:0000313" key="16">
    <source>
        <dbReference type="EMBL" id="KMK09394.1"/>
    </source>
</evidence>
<sequence>MSTLKAVTLRERNRSFRLQKLKEFFLRNKGRHFTAREVYLKLSKNYLHISPSTIYRQLRILEREKEIQRMTDKNGVSIYELTDGRPHDHLICAQCSRTIPLYDNRIELIINQVAEEHDTQVESRTINIYVSCLGDLCSQK</sequence>
<evidence type="ECO:0000256" key="15">
    <source>
        <dbReference type="RuleBase" id="RU364037"/>
    </source>
</evidence>
<evidence type="ECO:0000256" key="13">
    <source>
        <dbReference type="PIRSR" id="PIRSR602481-1"/>
    </source>
</evidence>
<accession>A0A0J5KTM4</accession>
<comment type="cofactor">
    <cofactor evidence="13">
        <name>Zn(2+)</name>
        <dbReference type="ChEBI" id="CHEBI:29105"/>
    </cofactor>
    <text evidence="13">Binds 1 zinc ion per subunit.</text>
</comment>
<dbReference type="GO" id="GO:1900376">
    <property type="term" value="P:regulation of secondary metabolite biosynthetic process"/>
    <property type="evidence" value="ECO:0007669"/>
    <property type="project" value="TreeGrafter"/>
</dbReference>
<proteinExistence type="inferred from homology"/>
<dbReference type="InterPro" id="IPR036390">
    <property type="entry name" value="WH_DNA-bd_sf"/>
</dbReference>
<evidence type="ECO:0000256" key="3">
    <source>
        <dbReference type="ARBA" id="ARBA00011738"/>
    </source>
</evidence>
<gene>
    <name evidence="15" type="primary">fur</name>
    <name evidence="16" type="ORF">ABW06_24160</name>
</gene>